<dbReference type="PANTHER" id="PTHR34703">
    <property type="entry name" value="ANTIPORTER SUBUNIT MNHG2-RELATED"/>
    <property type="match status" value="1"/>
</dbReference>
<keyword evidence="1" id="KW-0472">Membrane</keyword>
<feature type="transmembrane region" description="Helical" evidence="1">
    <location>
        <begin position="44"/>
        <end position="66"/>
    </location>
</feature>
<feature type="transmembrane region" description="Helical" evidence="1">
    <location>
        <begin position="12"/>
        <end position="32"/>
    </location>
</feature>
<accession>W0FKQ1</accession>
<dbReference type="EMBL" id="KC246838">
    <property type="protein sequence ID" value="AHF25473.1"/>
    <property type="molecule type" value="Genomic_DNA"/>
</dbReference>
<organism evidence="2">
    <name type="scientific">uncultured bacterium Contigcl_6</name>
    <dbReference type="NCBI Taxonomy" id="1393676"/>
    <lineage>
        <taxon>Bacteria</taxon>
        <taxon>environmental samples</taxon>
    </lineage>
</organism>
<reference evidence="2" key="1">
    <citation type="journal article" date="2013" name="PLoS ONE">
        <title>Metagenomic insights into the carbohydrate-active enzymes carried by the microorganisms adhering to solid digesta in the rumen of cows.</title>
        <authorList>
            <person name="Wang L."/>
            <person name="Hatem A."/>
            <person name="Catalyurek U.V."/>
            <person name="Morrison M."/>
            <person name="Yu Z."/>
        </authorList>
    </citation>
    <scope>NUCLEOTIDE SEQUENCE</scope>
</reference>
<sequence>MRTMLDWIRFALSAVLTVFGLFVLVTATLGLFRFRYVLNRIHATALADTLAVLTILAGLALAWGFTPVTLKLLAVVAFLWLTSPVASHLIGRLEVTVNDQLPQEMQVEDSRFVAIEKEAEQEVRR</sequence>
<keyword evidence="1" id="KW-1133">Transmembrane helix</keyword>
<name>W0FKQ1_9BACT</name>
<evidence type="ECO:0000313" key="2">
    <source>
        <dbReference type="EMBL" id="AHF25473.1"/>
    </source>
</evidence>
<dbReference type="AlphaFoldDB" id="W0FKQ1"/>
<protein>
    <submittedName>
        <fullName evidence="2">Putative Na+/H+ antiporter, MnhG component</fullName>
    </submittedName>
</protein>
<dbReference type="Pfam" id="PF03334">
    <property type="entry name" value="PhaG_MnhG_YufB"/>
    <property type="match status" value="1"/>
</dbReference>
<keyword evidence="1" id="KW-0812">Transmembrane</keyword>
<dbReference type="PANTHER" id="PTHR34703:SF1">
    <property type="entry name" value="ANTIPORTER SUBUNIT MNHG2-RELATED"/>
    <property type="match status" value="1"/>
</dbReference>
<evidence type="ECO:0000256" key="1">
    <source>
        <dbReference type="SAM" id="Phobius"/>
    </source>
</evidence>
<proteinExistence type="predicted"/>
<dbReference type="InterPro" id="IPR005133">
    <property type="entry name" value="PhaG_MnhG_YufB"/>
</dbReference>
<feature type="transmembrane region" description="Helical" evidence="1">
    <location>
        <begin position="72"/>
        <end position="91"/>
    </location>
</feature>
<dbReference type="GO" id="GO:0015385">
    <property type="term" value="F:sodium:proton antiporter activity"/>
    <property type="evidence" value="ECO:0007669"/>
    <property type="project" value="TreeGrafter"/>
</dbReference>